<dbReference type="RefSeq" id="WP_138458941.1">
    <property type="nucleotide sequence ID" value="NZ_VBUU01000048.1"/>
</dbReference>
<proteinExistence type="predicted"/>
<sequence length="97" mass="10398">MKVDPDQLRALAATMDDTGGKVDALHVRTKADAVAGSMPGSPLGATCATAGEYVEGAWLRMAMRYKRISNLCKGNAETYEVTDADFRDKLNEMGADL</sequence>
<dbReference type="AlphaFoldDB" id="A0A5R8P7I1"/>
<dbReference type="OrthoDB" id="4480647at2"/>
<gene>
    <name evidence="1" type="ORF">FEK35_29290</name>
</gene>
<reference evidence="1 2" key="1">
    <citation type="submission" date="2019-05" db="EMBL/GenBank/DDBJ databases">
        <title>Genomes sequences of two Nocardia cyriacigeorgica environmental isolates, type strains Nocardia asteroides ATCC 19247 and Nocardia cyriacigeorgica DSM 44484.</title>
        <authorList>
            <person name="Vautrin F."/>
            <person name="Bergeron E."/>
            <person name="Dubost A."/>
            <person name="Abrouk D."/>
            <person name="Rodriguez Nava V."/>
            <person name="Pujic P."/>
        </authorList>
    </citation>
    <scope>NUCLEOTIDE SEQUENCE [LARGE SCALE GENOMIC DNA]</scope>
    <source>
        <strain evidence="1 2">EML 1456</strain>
    </source>
</reference>
<name>A0A5R8P7I1_9NOCA</name>
<organism evidence="1 2">
    <name type="scientific">Nocardia cyriacigeorgica</name>
    <dbReference type="NCBI Taxonomy" id="135487"/>
    <lineage>
        <taxon>Bacteria</taxon>
        <taxon>Bacillati</taxon>
        <taxon>Actinomycetota</taxon>
        <taxon>Actinomycetes</taxon>
        <taxon>Mycobacteriales</taxon>
        <taxon>Nocardiaceae</taxon>
        <taxon>Nocardia</taxon>
    </lineage>
</organism>
<protein>
    <recommendedName>
        <fullName evidence="3">ESX-1 secretion-associated protein</fullName>
    </recommendedName>
</protein>
<comment type="caution">
    <text evidence="1">The sequence shown here is derived from an EMBL/GenBank/DDBJ whole genome shotgun (WGS) entry which is preliminary data.</text>
</comment>
<dbReference type="EMBL" id="VBUU01000048">
    <property type="protein sequence ID" value="TLF93671.1"/>
    <property type="molecule type" value="Genomic_DNA"/>
</dbReference>
<evidence type="ECO:0000313" key="2">
    <source>
        <dbReference type="Proteomes" id="UP000308349"/>
    </source>
</evidence>
<dbReference type="Proteomes" id="UP000308349">
    <property type="component" value="Unassembled WGS sequence"/>
</dbReference>
<evidence type="ECO:0008006" key="3">
    <source>
        <dbReference type="Google" id="ProtNLM"/>
    </source>
</evidence>
<accession>A0A5R8P7I1</accession>
<evidence type="ECO:0000313" key="1">
    <source>
        <dbReference type="EMBL" id="TLF93671.1"/>
    </source>
</evidence>